<comment type="similarity">
    <text evidence="1 10">Belongs to the helicase family. RecQ subfamily.</text>
</comment>
<evidence type="ECO:0000256" key="12">
    <source>
        <dbReference type="SAM" id="MobiDB-lite"/>
    </source>
</evidence>
<dbReference type="GO" id="GO:0009378">
    <property type="term" value="F:four-way junction helicase activity"/>
    <property type="evidence" value="ECO:0007669"/>
    <property type="project" value="TreeGrafter"/>
</dbReference>
<feature type="domain" description="Helicase C-terminal" evidence="14">
    <location>
        <begin position="321"/>
        <end position="484"/>
    </location>
</feature>
<evidence type="ECO:0000259" key="13">
    <source>
        <dbReference type="PROSITE" id="PS51192"/>
    </source>
</evidence>
<dbReference type="STRING" id="1314674.A0A0D7B5P4"/>
<feature type="compositionally biased region" description="Low complexity" evidence="12">
    <location>
        <begin position="779"/>
        <end position="789"/>
    </location>
</feature>
<reference evidence="15 16" key="1">
    <citation type="journal article" date="2015" name="Fungal Genet. Biol.">
        <title>Evolution of novel wood decay mechanisms in Agaricales revealed by the genome sequences of Fistulina hepatica and Cylindrobasidium torrendii.</title>
        <authorList>
            <person name="Floudas D."/>
            <person name="Held B.W."/>
            <person name="Riley R."/>
            <person name="Nagy L.G."/>
            <person name="Koehler G."/>
            <person name="Ransdell A.S."/>
            <person name="Younus H."/>
            <person name="Chow J."/>
            <person name="Chiniquy J."/>
            <person name="Lipzen A."/>
            <person name="Tritt A."/>
            <person name="Sun H."/>
            <person name="Haridas S."/>
            <person name="LaButti K."/>
            <person name="Ohm R.A."/>
            <person name="Kues U."/>
            <person name="Blanchette R.A."/>
            <person name="Grigoriev I.V."/>
            <person name="Minto R.E."/>
            <person name="Hibbett D.S."/>
        </authorList>
    </citation>
    <scope>NUCLEOTIDE SEQUENCE [LARGE SCALE GENOMIC DNA]</scope>
    <source>
        <strain evidence="15 16">FP15055 ss-10</strain>
    </source>
</reference>
<comment type="subcellular location">
    <subcellularLocation>
        <location evidence="10">Nucleus</location>
    </subcellularLocation>
</comment>
<dbReference type="Gene3D" id="1.10.10.10">
    <property type="entry name" value="Winged helix-like DNA-binding domain superfamily/Winged helix DNA-binding domain"/>
    <property type="match status" value="1"/>
</dbReference>
<sequence length="807" mass="90529">MSSALPMGAHARTMKEMSENRIEIAQMDAEMARLQAEIAKIQRRKEEKQRRNRDIEAQQQVKGDFSAATLNYDSEECPWSRSMRTAMRETFKIKDYRLCQRAVCNANLDGRDIVCVMPTGGGKSLTYQLPAFCGTGVTVVISPLISLISDQIMHLNELNVLAAKMTGSTSASEIKQIKTRLTNLIENNVDRHLALLYVTPEKISKSKDFRSLLQRLADNRKLDRIVVDEAHCVSQMGHDFRPDYRELHLLRKLCPSVPIMALTATCPPKVRDDLVKVLGLKPFCKDNELDGTLYFTAPLYRPNLHYSVLPKSPQSKKATDTVVNWILKHHRYDCGIVYCTSRKQTEELARDLQAAGIRTGFYHADKKDGEKEHLHEQWHRGEIQVVCATIAFGMGIDKRDVRFVIHHSISKSLDGYYQESGRAGRDGKDADCVIFYRPQDAWTLAGMLMGGEEKMFPMLNFVQDVVECRKLQFAHYFSHSAELALSAWGDDAMDPCGHCDNCMRNDSEKEGRDVSLEAWQLVKLMKKVCVSKSRYTAQQISDLARKGKVAPKKNAPAETVDMDRVCGGLVKMDAEQLEFLLVWMWTKGYASVKYQQTAYTTTAYICAGPMAFQLSELRKEEVSGSGRTMVTLPKPSKEKKTPKGKGKSKEIVVSDDEDDMFEDDDEVEAEYLNGLDDEVQYIPYGIALGLIQKQRSDVGGGGKGKQREVEEDVIMVHDDDDDVEVAPVQRRKRKSDAATDSDEPSNGGWVSNLRGDVPARKGPASATRASRGKKRAKAGKPVAKVAKTTNRLGPEVIEIMDSDDDDA</sequence>
<dbReference type="PROSITE" id="PS51192">
    <property type="entry name" value="HELICASE_ATP_BIND_1"/>
    <property type="match status" value="1"/>
</dbReference>
<dbReference type="SMART" id="SM00490">
    <property type="entry name" value="HELICc"/>
    <property type="match status" value="1"/>
</dbReference>
<evidence type="ECO:0000259" key="14">
    <source>
        <dbReference type="PROSITE" id="PS51194"/>
    </source>
</evidence>
<protein>
    <recommendedName>
        <fullName evidence="10">ATP-dependent DNA helicase</fullName>
        <ecNumber evidence="10">5.6.2.4</ecNumber>
    </recommendedName>
</protein>
<dbReference type="GO" id="GO:0005737">
    <property type="term" value="C:cytoplasm"/>
    <property type="evidence" value="ECO:0007669"/>
    <property type="project" value="TreeGrafter"/>
</dbReference>
<dbReference type="Pfam" id="PF00271">
    <property type="entry name" value="Helicase_C"/>
    <property type="match status" value="1"/>
</dbReference>
<evidence type="ECO:0000256" key="1">
    <source>
        <dbReference type="ARBA" id="ARBA00005446"/>
    </source>
</evidence>
<evidence type="ECO:0000313" key="15">
    <source>
        <dbReference type="EMBL" id="KIY65535.1"/>
    </source>
</evidence>
<comment type="catalytic activity">
    <reaction evidence="9 10">
        <text>Couples ATP hydrolysis with the unwinding of duplex DNA by translocating in the 3'-5' direction.</text>
        <dbReference type="EC" id="5.6.2.4"/>
    </reaction>
</comment>
<feature type="domain" description="Helicase ATP-binding" evidence="13">
    <location>
        <begin position="104"/>
        <end position="284"/>
    </location>
</feature>
<keyword evidence="6 10" id="KW-0067">ATP-binding</keyword>
<evidence type="ECO:0000256" key="5">
    <source>
        <dbReference type="ARBA" id="ARBA00022806"/>
    </source>
</evidence>
<evidence type="ECO:0000313" key="16">
    <source>
        <dbReference type="Proteomes" id="UP000054007"/>
    </source>
</evidence>
<dbReference type="EMBL" id="KN880586">
    <property type="protein sequence ID" value="KIY65535.1"/>
    <property type="molecule type" value="Genomic_DNA"/>
</dbReference>
<feature type="compositionally biased region" description="Acidic residues" evidence="12">
    <location>
        <begin position="798"/>
        <end position="807"/>
    </location>
</feature>
<dbReference type="InterPro" id="IPR014001">
    <property type="entry name" value="Helicase_ATP-bd"/>
</dbReference>
<keyword evidence="8" id="KW-0413">Isomerase</keyword>
<feature type="compositionally biased region" description="Basic and acidic residues" evidence="12">
    <location>
        <begin position="635"/>
        <end position="650"/>
    </location>
</feature>
<keyword evidence="7" id="KW-0238">DNA-binding</keyword>
<evidence type="ECO:0000256" key="8">
    <source>
        <dbReference type="ARBA" id="ARBA00023235"/>
    </source>
</evidence>
<keyword evidence="16" id="KW-1185">Reference proteome</keyword>
<dbReference type="Gene3D" id="3.40.50.300">
    <property type="entry name" value="P-loop containing nucleotide triphosphate hydrolases"/>
    <property type="match status" value="2"/>
</dbReference>
<proteinExistence type="inferred from homology"/>
<evidence type="ECO:0000256" key="6">
    <source>
        <dbReference type="ARBA" id="ARBA00022840"/>
    </source>
</evidence>
<accession>A0A0D7B5P4</accession>
<dbReference type="AlphaFoldDB" id="A0A0D7B5P4"/>
<keyword evidence="10" id="KW-0539">Nucleus</keyword>
<dbReference type="GO" id="GO:0003677">
    <property type="term" value="F:DNA binding"/>
    <property type="evidence" value="ECO:0007669"/>
    <property type="project" value="UniProtKB-KW"/>
</dbReference>
<dbReference type="InterPro" id="IPR001650">
    <property type="entry name" value="Helicase_C-like"/>
</dbReference>
<dbReference type="InterPro" id="IPR032284">
    <property type="entry name" value="RecQ_Zn-bd"/>
</dbReference>
<dbReference type="PANTHER" id="PTHR13710:SF105">
    <property type="entry name" value="ATP-DEPENDENT DNA HELICASE Q1"/>
    <property type="match status" value="1"/>
</dbReference>
<dbReference type="InterPro" id="IPR027417">
    <property type="entry name" value="P-loop_NTPase"/>
</dbReference>
<dbReference type="GO" id="GO:0046872">
    <property type="term" value="F:metal ion binding"/>
    <property type="evidence" value="ECO:0007669"/>
    <property type="project" value="UniProtKB-KW"/>
</dbReference>
<dbReference type="Pfam" id="PF16124">
    <property type="entry name" value="RecQ_Zn_bind"/>
    <property type="match status" value="1"/>
</dbReference>
<comment type="catalytic activity">
    <reaction evidence="10">
        <text>ATP + H2O = ADP + phosphate + H(+)</text>
        <dbReference type="Rhea" id="RHEA:13065"/>
        <dbReference type="ChEBI" id="CHEBI:15377"/>
        <dbReference type="ChEBI" id="CHEBI:15378"/>
        <dbReference type="ChEBI" id="CHEBI:30616"/>
        <dbReference type="ChEBI" id="CHEBI:43474"/>
        <dbReference type="ChEBI" id="CHEBI:456216"/>
    </reaction>
</comment>
<dbReference type="NCBIfam" id="TIGR00614">
    <property type="entry name" value="recQ_fam"/>
    <property type="match status" value="1"/>
</dbReference>
<dbReference type="InterPro" id="IPR011545">
    <property type="entry name" value="DEAD/DEAH_box_helicase_dom"/>
</dbReference>
<dbReference type="EC" id="5.6.2.4" evidence="10"/>
<organism evidence="15 16">
    <name type="scientific">Cylindrobasidium torrendii FP15055 ss-10</name>
    <dbReference type="NCBI Taxonomy" id="1314674"/>
    <lineage>
        <taxon>Eukaryota</taxon>
        <taxon>Fungi</taxon>
        <taxon>Dikarya</taxon>
        <taxon>Basidiomycota</taxon>
        <taxon>Agaricomycotina</taxon>
        <taxon>Agaricomycetes</taxon>
        <taxon>Agaricomycetidae</taxon>
        <taxon>Agaricales</taxon>
        <taxon>Marasmiineae</taxon>
        <taxon>Physalacriaceae</taxon>
        <taxon>Cylindrobasidium</taxon>
    </lineage>
</organism>
<keyword evidence="11" id="KW-0175">Coiled coil</keyword>
<dbReference type="FunFam" id="3.40.50.300:FF:001456">
    <property type="entry name" value="ATP-dependent DNA helicase"/>
    <property type="match status" value="1"/>
</dbReference>
<dbReference type="PANTHER" id="PTHR13710">
    <property type="entry name" value="DNA HELICASE RECQ FAMILY MEMBER"/>
    <property type="match status" value="1"/>
</dbReference>
<dbReference type="FunFam" id="3.40.50.300:FF:001389">
    <property type="entry name" value="ATP-dependent DNA helicase RecQ"/>
    <property type="match status" value="1"/>
</dbReference>
<feature type="compositionally biased region" description="Acidic residues" evidence="12">
    <location>
        <begin position="709"/>
        <end position="724"/>
    </location>
</feature>
<evidence type="ECO:0000256" key="3">
    <source>
        <dbReference type="ARBA" id="ARBA00022741"/>
    </source>
</evidence>
<dbReference type="SUPFAM" id="SSF52540">
    <property type="entry name" value="P-loop containing nucleoside triphosphate hydrolases"/>
    <property type="match status" value="1"/>
</dbReference>
<dbReference type="GO" id="GO:0005694">
    <property type="term" value="C:chromosome"/>
    <property type="evidence" value="ECO:0007669"/>
    <property type="project" value="TreeGrafter"/>
</dbReference>
<dbReference type="GO" id="GO:0016887">
    <property type="term" value="F:ATP hydrolysis activity"/>
    <property type="evidence" value="ECO:0007669"/>
    <property type="project" value="RHEA"/>
</dbReference>
<evidence type="ECO:0000256" key="10">
    <source>
        <dbReference type="RuleBase" id="RU364117"/>
    </source>
</evidence>
<feature type="coiled-coil region" evidence="11">
    <location>
        <begin position="17"/>
        <end position="58"/>
    </location>
</feature>
<evidence type="ECO:0000256" key="4">
    <source>
        <dbReference type="ARBA" id="ARBA00022801"/>
    </source>
</evidence>
<dbReference type="PROSITE" id="PS51194">
    <property type="entry name" value="HELICASE_CTER"/>
    <property type="match status" value="1"/>
</dbReference>
<evidence type="ECO:0000256" key="7">
    <source>
        <dbReference type="ARBA" id="ARBA00023125"/>
    </source>
</evidence>
<name>A0A0D7B5P4_9AGAR</name>
<dbReference type="InterPro" id="IPR036388">
    <property type="entry name" value="WH-like_DNA-bd_sf"/>
</dbReference>
<dbReference type="InterPro" id="IPR004589">
    <property type="entry name" value="DNA_helicase_ATP-dep_RecQ"/>
</dbReference>
<dbReference type="GO" id="GO:0000724">
    <property type="term" value="P:double-strand break repair via homologous recombination"/>
    <property type="evidence" value="ECO:0007669"/>
    <property type="project" value="TreeGrafter"/>
</dbReference>
<keyword evidence="2" id="KW-0479">Metal-binding</keyword>
<feature type="region of interest" description="Disordered" evidence="12">
    <location>
        <begin position="695"/>
        <end position="807"/>
    </location>
</feature>
<dbReference type="CDD" id="cd18794">
    <property type="entry name" value="SF2_C_RecQ"/>
    <property type="match status" value="1"/>
</dbReference>
<feature type="region of interest" description="Disordered" evidence="12">
    <location>
        <begin position="623"/>
        <end position="650"/>
    </location>
</feature>
<dbReference type="GO" id="GO:0005634">
    <property type="term" value="C:nucleus"/>
    <property type="evidence" value="ECO:0007669"/>
    <property type="project" value="UniProtKB-SubCell"/>
</dbReference>
<keyword evidence="3 10" id="KW-0547">Nucleotide-binding</keyword>
<dbReference type="GO" id="GO:0043138">
    <property type="term" value="F:3'-5' DNA helicase activity"/>
    <property type="evidence" value="ECO:0007669"/>
    <property type="project" value="UniProtKB-EC"/>
</dbReference>
<gene>
    <name evidence="15" type="ORF">CYLTODRAFT_400240</name>
</gene>
<dbReference type="GO" id="GO:0005524">
    <property type="term" value="F:ATP binding"/>
    <property type="evidence" value="ECO:0007669"/>
    <property type="project" value="UniProtKB-KW"/>
</dbReference>
<dbReference type="OrthoDB" id="10261556at2759"/>
<keyword evidence="5 10" id="KW-0347">Helicase</keyword>
<dbReference type="Pfam" id="PF00270">
    <property type="entry name" value="DEAD"/>
    <property type="match status" value="1"/>
</dbReference>
<dbReference type="SMART" id="SM00487">
    <property type="entry name" value="DEXDc"/>
    <property type="match status" value="1"/>
</dbReference>
<dbReference type="Proteomes" id="UP000054007">
    <property type="component" value="Unassembled WGS sequence"/>
</dbReference>
<evidence type="ECO:0000256" key="9">
    <source>
        <dbReference type="ARBA" id="ARBA00034617"/>
    </source>
</evidence>
<evidence type="ECO:0000256" key="2">
    <source>
        <dbReference type="ARBA" id="ARBA00022723"/>
    </source>
</evidence>
<keyword evidence="4 10" id="KW-0378">Hydrolase</keyword>
<evidence type="ECO:0000256" key="11">
    <source>
        <dbReference type="SAM" id="Coils"/>
    </source>
</evidence>